<dbReference type="CDD" id="cd17574">
    <property type="entry name" value="REC_OmpR"/>
    <property type="match status" value="1"/>
</dbReference>
<protein>
    <recommendedName>
        <fullName evidence="1">Stage 0 sporulation protein A homolog</fullName>
    </recommendedName>
</protein>
<evidence type="ECO:0000256" key="4">
    <source>
        <dbReference type="ARBA" id="ARBA00023163"/>
    </source>
</evidence>
<dbReference type="PROSITE" id="PS50110">
    <property type="entry name" value="RESPONSE_REGULATORY"/>
    <property type="match status" value="1"/>
</dbReference>
<feature type="DNA-binding region" description="OmpR/PhoB-type" evidence="7">
    <location>
        <begin position="188"/>
        <end position="286"/>
    </location>
</feature>
<dbReference type="Pfam" id="PF00486">
    <property type="entry name" value="Trans_reg_C"/>
    <property type="match status" value="1"/>
</dbReference>
<evidence type="ECO:0000259" key="9">
    <source>
        <dbReference type="PROSITE" id="PS50110"/>
    </source>
</evidence>
<dbReference type="PROSITE" id="PS51755">
    <property type="entry name" value="OMPR_PHOB"/>
    <property type="match status" value="1"/>
</dbReference>
<evidence type="ECO:0000313" key="11">
    <source>
        <dbReference type="EMBL" id="HIS98224.1"/>
    </source>
</evidence>
<dbReference type="InterPro" id="IPR001867">
    <property type="entry name" value="OmpR/PhoB-type_DNA-bd"/>
</dbReference>
<accession>A0A9D1G7T2</accession>
<feature type="modified residue" description="4-aspartylphosphate" evidence="6">
    <location>
        <position position="120"/>
    </location>
</feature>
<proteinExistence type="predicted"/>
<dbReference type="CDD" id="cd00383">
    <property type="entry name" value="trans_reg_C"/>
    <property type="match status" value="1"/>
</dbReference>
<feature type="compositionally biased region" description="Polar residues" evidence="8">
    <location>
        <begin position="26"/>
        <end position="37"/>
    </location>
</feature>
<dbReference type="GO" id="GO:0005829">
    <property type="term" value="C:cytosol"/>
    <property type="evidence" value="ECO:0007669"/>
    <property type="project" value="TreeGrafter"/>
</dbReference>
<evidence type="ECO:0000313" key="12">
    <source>
        <dbReference type="Proteomes" id="UP000886876"/>
    </source>
</evidence>
<keyword evidence="6" id="KW-0597">Phosphoprotein</keyword>
<dbReference type="InterPro" id="IPR036388">
    <property type="entry name" value="WH-like_DNA-bd_sf"/>
</dbReference>
<dbReference type="PANTHER" id="PTHR48111">
    <property type="entry name" value="REGULATOR OF RPOS"/>
    <property type="match status" value="1"/>
</dbReference>
<dbReference type="EMBL" id="DVJS01000243">
    <property type="protein sequence ID" value="HIS98224.1"/>
    <property type="molecule type" value="Genomic_DNA"/>
</dbReference>
<comment type="caution">
    <text evidence="11">The sequence shown here is derived from an EMBL/GenBank/DDBJ whole genome shotgun (WGS) entry which is preliminary data.</text>
</comment>
<dbReference type="InterPro" id="IPR001789">
    <property type="entry name" value="Sig_transdc_resp-reg_receiver"/>
</dbReference>
<dbReference type="AlphaFoldDB" id="A0A9D1G7T2"/>
<dbReference type="GO" id="GO:0000156">
    <property type="term" value="F:phosphorelay response regulator activity"/>
    <property type="evidence" value="ECO:0007669"/>
    <property type="project" value="TreeGrafter"/>
</dbReference>
<evidence type="ECO:0000256" key="5">
    <source>
        <dbReference type="ARBA" id="ARBA00024867"/>
    </source>
</evidence>
<feature type="compositionally biased region" description="Low complexity" evidence="8">
    <location>
        <begin position="14"/>
        <end position="25"/>
    </location>
</feature>
<dbReference type="Pfam" id="PF00072">
    <property type="entry name" value="Response_reg"/>
    <property type="match status" value="1"/>
</dbReference>
<feature type="domain" description="Response regulatory" evidence="9">
    <location>
        <begin position="71"/>
        <end position="181"/>
    </location>
</feature>
<gene>
    <name evidence="11" type="ORF">IAD42_09630</name>
</gene>
<evidence type="ECO:0000256" key="7">
    <source>
        <dbReference type="PROSITE-ProRule" id="PRU01091"/>
    </source>
</evidence>
<dbReference type="SMART" id="SM00448">
    <property type="entry name" value="REC"/>
    <property type="match status" value="1"/>
</dbReference>
<dbReference type="SMART" id="SM00862">
    <property type="entry name" value="Trans_reg_C"/>
    <property type="match status" value="1"/>
</dbReference>
<dbReference type="Gene3D" id="1.10.10.10">
    <property type="entry name" value="Winged helix-like DNA-binding domain superfamily/Winged helix DNA-binding domain"/>
    <property type="match status" value="1"/>
</dbReference>
<name>A0A9D1G7T2_9FIRM</name>
<dbReference type="Proteomes" id="UP000886876">
    <property type="component" value="Unassembled WGS sequence"/>
</dbReference>
<feature type="domain" description="OmpR/PhoB-type" evidence="10">
    <location>
        <begin position="188"/>
        <end position="286"/>
    </location>
</feature>
<evidence type="ECO:0000256" key="2">
    <source>
        <dbReference type="ARBA" id="ARBA00023015"/>
    </source>
</evidence>
<dbReference type="Gene3D" id="3.40.50.2300">
    <property type="match status" value="1"/>
</dbReference>
<reference evidence="11" key="1">
    <citation type="submission" date="2020-10" db="EMBL/GenBank/DDBJ databases">
        <authorList>
            <person name="Gilroy R."/>
        </authorList>
    </citation>
    <scope>NUCLEOTIDE SEQUENCE</scope>
    <source>
        <strain evidence="11">ChiHecec3B27-6122</strain>
    </source>
</reference>
<evidence type="ECO:0000259" key="10">
    <source>
        <dbReference type="PROSITE" id="PS51755"/>
    </source>
</evidence>
<evidence type="ECO:0000256" key="1">
    <source>
        <dbReference type="ARBA" id="ARBA00018672"/>
    </source>
</evidence>
<comment type="function">
    <text evidence="5">May play the central regulatory role in sporulation. It may be an element of the effector pathway responsible for the activation of sporulation genes in response to nutritional stress. Spo0A may act in concert with spo0H (a sigma factor) to control the expression of some genes that are critical to the sporulation process.</text>
</comment>
<dbReference type="GO" id="GO:0006355">
    <property type="term" value="P:regulation of DNA-templated transcription"/>
    <property type="evidence" value="ECO:0007669"/>
    <property type="project" value="InterPro"/>
</dbReference>
<evidence type="ECO:0000256" key="3">
    <source>
        <dbReference type="ARBA" id="ARBA00023125"/>
    </source>
</evidence>
<feature type="region of interest" description="Disordered" evidence="8">
    <location>
        <begin position="1"/>
        <end position="44"/>
    </location>
</feature>
<reference evidence="11" key="2">
    <citation type="journal article" date="2021" name="PeerJ">
        <title>Extensive microbial diversity within the chicken gut microbiome revealed by metagenomics and culture.</title>
        <authorList>
            <person name="Gilroy R."/>
            <person name="Ravi A."/>
            <person name="Getino M."/>
            <person name="Pursley I."/>
            <person name="Horton D.L."/>
            <person name="Alikhan N.F."/>
            <person name="Baker D."/>
            <person name="Gharbi K."/>
            <person name="Hall N."/>
            <person name="Watson M."/>
            <person name="Adriaenssens E.M."/>
            <person name="Foster-Nyarko E."/>
            <person name="Jarju S."/>
            <person name="Secka A."/>
            <person name="Antonio M."/>
            <person name="Oren A."/>
            <person name="Chaudhuri R.R."/>
            <person name="La Ragione R."/>
            <person name="Hildebrand F."/>
            <person name="Pallen M.J."/>
        </authorList>
    </citation>
    <scope>NUCLEOTIDE SEQUENCE</scope>
    <source>
        <strain evidence="11">ChiHecec3B27-6122</strain>
    </source>
</reference>
<evidence type="ECO:0000256" key="6">
    <source>
        <dbReference type="PROSITE-ProRule" id="PRU00169"/>
    </source>
</evidence>
<dbReference type="PANTHER" id="PTHR48111:SF36">
    <property type="entry name" value="TRANSCRIPTIONAL REGULATORY PROTEIN CUTR"/>
    <property type="match status" value="1"/>
</dbReference>
<sequence>MSGSTPTCRRRRTATSTSGWETSSSGLRNSPSATGTRCNKRNERRPAHGRRFTFAFCAFILSQKELLRLKRILIVDDDVHIGNMLEEALTGEGYAVSRAYSGTEAVMAVSLCKPDLVLLDLMLPGLSGEEVLPKLRGVPVIVMSAKASVDSKVELLLGGAADYVTKPFSLRELSARIVAALRSPAAEPEALCAGDIRLDLGGRTVSVGDTEVRLTRTEFAILKLLMLNPGQVVTRTLILERIAEDTPDCTESSLKIHISHLRRKLREAGSGDCIEAVWGIGFRLTKS</sequence>
<dbReference type="GO" id="GO:0000976">
    <property type="term" value="F:transcription cis-regulatory region binding"/>
    <property type="evidence" value="ECO:0007669"/>
    <property type="project" value="TreeGrafter"/>
</dbReference>
<organism evidence="11 12">
    <name type="scientific">Candidatus Scatomorpha pullistercoris</name>
    <dbReference type="NCBI Taxonomy" id="2840929"/>
    <lineage>
        <taxon>Bacteria</taxon>
        <taxon>Bacillati</taxon>
        <taxon>Bacillota</taxon>
        <taxon>Clostridia</taxon>
        <taxon>Eubacteriales</taxon>
        <taxon>Candidatus Scatomorpha</taxon>
    </lineage>
</organism>
<dbReference type="GO" id="GO:0032993">
    <property type="term" value="C:protein-DNA complex"/>
    <property type="evidence" value="ECO:0007669"/>
    <property type="project" value="TreeGrafter"/>
</dbReference>
<keyword evidence="3 7" id="KW-0238">DNA-binding</keyword>
<dbReference type="InterPro" id="IPR011006">
    <property type="entry name" value="CheY-like_superfamily"/>
</dbReference>
<keyword evidence="4" id="KW-0804">Transcription</keyword>
<evidence type="ECO:0000256" key="8">
    <source>
        <dbReference type="SAM" id="MobiDB-lite"/>
    </source>
</evidence>
<dbReference type="SUPFAM" id="SSF52172">
    <property type="entry name" value="CheY-like"/>
    <property type="match status" value="1"/>
</dbReference>
<dbReference type="InterPro" id="IPR039420">
    <property type="entry name" value="WalR-like"/>
</dbReference>
<keyword evidence="2" id="KW-0805">Transcription regulation</keyword>